<gene>
    <name evidence="2" type="ORF">F8B43_3835</name>
</gene>
<sequence>MKCEIEFLPVGSASKAGDAIVIRYGEPDAWKLMLVDGGHAETGEQVVAHLRRYFGPNPVLEHVVLTHSDADHASGLRTVLETVAAKSLWLHIPWGHAAEALPLFADKRLTAEGLARKLMTEYDVIDDIVRLAHKQGCNVTPAFQGSDIGPFRVLSPSRGTYVHLVPQFERTPDADRAAIERAGLWIGKASVADRLFEAARSALQGWTTERWDQERLRDGGITSASNESSVVMYGWFDNGPVLLTGDAGLRGLTWAADAADAYGLPLRQFSFVQVPHHGSRRNSAPAVLDRLVGPIQPENFPPRFAAFVSAPKDGAKHPRRIVLNAFKRRGGRIIATQGSSKIHWGGFPVRDGYGPAENLPFFTRVEEYT</sequence>
<reference evidence="2 3" key="1">
    <citation type="submission" date="2019-10" db="EMBL/GenBank/DDBJ databases">
        <title>Draft Genome Sequence of the Caffeine Degrading Methylotroph Methylorubrum populi PINKEL.</title>
        <authorList>
            <person name="Dawson S.C."/>
            <person name="Zhang X."/>
            <person name="Wright M.E."/>
            <person name="Sharma G."/>
            <person name="Langner J.T."/>
            <person name="Ditty J.L."/>
            <person name="Subuyuj G.A."/>
        </authorList>
    </citation>
    <scope>NUCLEOTIDE SEQUENCE [LARGE SCALE GENOMIC DNA]</scope>
    <source>
        <strain evidence="2 3">Pinkel</strain>
    </source>
</reference>
<dbReference type="Pfam" id="PF00753">
    <property type="entry name" value="Lactamase_B"/>
    <property type="match status" value="1"/>
</dbReference>
<dbReference type="AlphaFoldDB" id="A0A833MW37"/>
<dbReference type="EMBL" id="WEKV01000014">
    <property type="protein sequence ID" value="KAB7783912.1"/>
    <property type="molecule type" value="Genomic_DNA"/>
</dbReference>
<dbReference type="InterPro" id="IPR052159">
    <property type="entry name" value="Competence_DNA_uptake"/>
</dbReference>
<dbReference type="PANTHER" id="PTHR30619">
    <property type="entry name" value="DNA INTERNALIZATION/COMPETENCE PROTEIN COMEC/REC2"/>
    <property type="match status" value="1"/>
</dbReference>
<evidence type="ECO:0000313" key="3">
    <source>
        <dbReference type="Proteomes" id="UP000469949"/>
    </source>
</evidence>
<feature type="domain" description="Metallo-beta-lactamase" evidence="1">
    <location>
        <begin position="31"/>
        <end position="96"/>
    </location>
</feature>
<dbReference type="InterPro" id="IPR036866">
    <property type="entry name" value="RibonucZ/Hydroxyglut_hydro"/>
</dbReference>
<dbReference type="InterPro" id="IPR001279">
    <property type="entry name" value="Metallo-B-lactamas"/>
</dbReference>
<organism evidence="2 3">
    <name type="scientific">Methylorubrum populi</name>
    <dbReference type="NCBI Taxonomy" id="223967"/>
    <lineage>
        <taxon>Bacteria</taxon>
        <taxon>Pseudomonadati</taxon>
        <taxon>Pseudomonadota</taxon>
        <taxon>Alphaproteobacteria</taxon>
        <taxon>Hyphomicrobiales</taxon>
        <taxon>Methylobacteriaceae</taxon>
        <taxon>Methylorubrum</taxon>
    </lineage>
</organism>
<accession>A0A833MW37</accession>
<name>A0A833MW37_9HYPH</name>
<protein>
    <recommendedName>
        <fullName evidence="1">Metallo-beta-lactamase domain-containing protein</fullName>
    </recommendedName>
</protein>
<comment type="caution">
    <text evidence="2">The sequence shown here is derived from an EMBL/GenBank/DDBJ whole genome shotgun (WGS) entry which is preliminary data.</text>
</comment>
<evidence type="ECO:0000313" key="2">
    <source>
        <dbReference type="EMBL" id="KAB7783912.1"/>
    </source>
</evidence>
<dbReference type="Gene3D" id="3.60.15.10">
    <property type="entry name" value="Ribonuclease Z/Hydroxyacylglutathione hydrolase-like"/>
    <property type="match status" value="1"/>
</dbReference>
<dbReference type="Proteomes" id="UP000469949">
    <property type="component" value="Unassembled WGS sequence"/>
</dbReference>
<proteinExistence type="predicted"/>
<dbReference type="PANTHER" id="PTHR30619:SF1">
    <property type="entry name" value="RECOMBINATION PROTEIN 2"/>
    <property type="match status" value="1"/>
</dbReference>
<dbReference type="SUPFAM" id="SSF56281">
    <property type="entry name" value="Metallo-hydrolase/oxidoreductase"/>
    <property type="match status" value="1"/>
</dbReference>
<evidence type="ECO:0000259" key="1">
    <source>
        <dbReference type="Pfam" id="PF00753"/>
    </source>
</evidence>